<dbReference type="RefSeq" id="WP_344547981.1">
    <property type="nucleotide sequence ID" value="NZ_BAAATD010000016.1"/>
</dbReference>
<gene>
    <name evidence="1" type="ORF">GCM10010411_82850</name>
</gene>
<accession>A0ABN3QPV1</accession>
<dbReference type="CDD" id="cd07812">
    <property type="entry name" value="SRPBCC"/>
    <property type="match status" value="1"/>
</dbReference>
<name>A0ABN3QPV1_9ACTN</name>
<dbReference type="SUPFAM" id="SSF55961">
    <property type="entry name" value="Bet v1-like"/>
    <property type="match status" value="1"/>
</dbReference>
<organism evidence="1 2">
    <name type="scientific">Actinomadura fulvescens</name>
    <dbReference type="NCBI Taxonomy" id="46160"/>
    <lineage>
        <taxon>Bacteria</taxon>
        <taxon>Bacillati</taxon>
        <taxon>Actinomycetota</taxon>
        <taxon>Actinomycetes</taxon>
        <taxon>Streptosporangiales</taxon>
        <taxon>Thermomonosporaceae</taxon>
        <taxon>Actinomadura</taxon>
    </lineage>
</organism>
<dbReference type="Proteomes" id="UP001501509">
    <property type="component" value="Unassembled WGS sequence"/>
</dbReference>
<protein>
    <submittedName>
        <fullName evidence="1">SRPBCC family protein</fullName>
    </submittedName>
</protein>
<dbReference type="InterPro" id="IPR023393">
    <property type="entry name" value="START-like_dom_sf"/>
</dbReference>
<dbReference type="Pfam" id="PF10604">
    <property type="entry name" value="Polyketide_cyc2"/>
    <property type="match status" value="1"/>
</dbReference>
<comment type="caution">
    <text evidence="1">The sequence shown here is derived from an EMBL/GenBank/DDBJ whole genome shotgun (WGS) entry which is preliminary data.</text>
</comment>
<reference evidence="1 2" key="1">
    <citation type="journal article" date="2019" name="Int. J. Syst. Evol. Microbiol.">
        <title>The Global Catalogue of Microorganisms (GCM) 10K type strain sequencing project: providing services to taxonomists for standard genome sequencing and annotation.</title>
        <authorList>
            <consortium name="The Broad Institute Genomics Platform"/>
            <consortium name="The Broad Institute Genome Sequencing Center for Infectious Disease"/>
            <person name="Wu L."/>
            <person name="Ma J."/>
        </authorList>
    </citation>
    <scope>NUCLEOTIDE SEQUENCE [LARGE SCALE GENOMIC DNA]</scope>
    <source>
        <strain evidence="1 2">JCM 6833</strain>
    </source>
</reference>
<proteinExistence type="predicted"/>
<evidence type="ECO:0000313" key="1">
    <source>
        <dbReference type="EMBL" id="GAA2632052.1"/>
    </source>
</evidence>
<keyword evidence="2" id="KW-1185">Reference proteome</keyword>
<evidence type="ECO:0000313" key="2">
    <source>
        <dbReference type="Proteomes" id="UP001501509"/>
    </source>
</evidence>
<sequence length="162" mass="17841">MDRLFASDTVTINASADEVFAVVSDPAAMAAFAEELVAVRWLHGATEAALGARFEGLNRNGVRRWRTVCEVIELEPGRRFAYDVSTKSQIPISRWRYDVEPASDGTCVVTESNWARVPLWFIPLAMAVTGVINRPAANAAHIATTLNRLKSHVEGRLTGDMR</sequence>
<dbReference type="InterPro" id="IPR019587">
    <property type="entry name" value="Polyketide_cyclase/dehydratase"/>
</dbReference>
<dbReference type="Gene3D" id="3.30.530.20">
    <property type="match status" value="1"/>
</dbReference>
<dbReference type="EMBL" id="BAAATD010000016">
    <property type="protein sequence ID" value="GAA2632052.1"/>
    <property type="molecule type" value="Genomic_DNA"/>
</dbReference>